<dbReference type="Pfam" id="PF02815">
    <property type="entry name" value="MIR"/>
    <property type="match status" value="1"/>
</dbReference>
<dbReference type="Proteomes" id="UP000689195">
    <property type="component" value="Unassembled WGS sequence"/>
</dbReference>
<sequence length="363" mass="42772">MEQKDQLPFKTFQLLQIQCQISKKFLSGNIQLKQQFIGKDFEITSLSLQINGNDPDTHFIIELQNDTENKFLYYGDLIAIKHFKTQLYINVNHDQRSDHSKEADVCLMEQPEYFVIQPPEQDNTSLLKYLNKTITHPFRLLSSDNRKYLISQLYKNDNTFQIKSKQKLNANNQTEGVWNFVYINSTNNILKMFNRVYNLPIYVESGRKVIIRNLWTGFTLHSHNNITQLRKAQEVTCFSHPRDDNDYWSIVKQQSRNTSKYINCDDQIFLQHLKTALYLNGSDQESYSKLGQLVFCSDEPQLFYTQSFDDFILEMNKPFTIKFNNYFLAQSSSAAESKIGIQQECIFVKNQTQKCLWIIEKMI</sequence>
<dbReference type="InterPro" id="IPR016093">
    <property type="entry name" value="MIR_motif"/>
</dbReference>
<organism evidence="2 3">
    <name type="scientific">Paramecium pentaurelia</name>
    <dbReference type="NCBI Taxonomy" id="43138"/>
    <lineage>
        <taxon>Eukaryota</taxon>
        <taxon>Sar</taxon>
        <taxon>Alveolata</taxon>
        <taxon>Ciliophora</taxon>
        <taxon>Intramacronucleata</taxon>
        <taxon>Oligohymenophorea</taxon>
        <taxon>Peniculida</taxon>
        <taxon>Parameciidae</taxon>
        <taxon>Paramecium</taxon>
    </lineage>
</organism>
<keyword evidence="3" id="KW-1185">Reference proteome</keyword>
<name>A0A8S1VLR1_9CILI</name>
<feature type="domain" description="MIR" evidence="1">
    <location>
        <begin position="200"/>
        <end position="253"/>
    </location>
</feature>
<reference evidence="2" key="1">
    <citation type="submission" date="2021-01" db="EMBL/GenBank/DDBJ databases">
        <authorList>
            <consortium name="Genoscope - CEA"/>
            <person name="William W."/>
        </authorList>
    </citation>
    <scope>NUCLEOTIDE SEQUENCE</scope>
</reference>
<proteinExistence type="predicted"/>
<gene>
    <name evidence="2" type="ORF">PPENT_87.1.T0650104</name>
</gene>
<evidence type="ECO:0000313" key="2">
    <source>
        <dbReference type="EMBL" id="CAD8176482.1"/>
    </source>
</evidence>
<evidence type="ECO:0000259" key="1">
    <source>
        <dbReference type="PROSITE" id="PS50919"/>
    </source>
</evidence>
<evidence type="ECO:0000313" key="3">
    <source>
        <dbReference type="Proteomes" id="UP000689195"/>
    </source>
</evidence>
<protein>
    <recommendedName>
        <fullName evidence="1">MIR domain-containing protein</fullName>
    </recommendedName>
</protein>
<accession>A0A8S1VLR1</accession>
<comment type="caution">
    <text evidence="2">The sequence shown here is derived from an EMBL/GenBank/DDBJ whole genome shotgun (WGS) entry which is preliminary data.</text>
</comment>
<dbReference type="PROSITE" id="PS50919">
    <property type="entry name" value="MIR"/>
    <property type="match status" value="1"/>
</dbReference>
<dbReference type="AlphaFoldDB" id="A0A8S1VLR1"/>
<dbReference type="EMBL" id="CAJJDO010000065">
    <property type="protein sequence ID" value="CAD8176482.1"/>
    <property type="molecule type" value="Genomic_DNA"/>
</dbReference>
<dbReference type="PANTHER" id="PTHR46809:SF2">
    <property type="entry name" value="GH21273P"/>
    <property type="match status" value="1"/>
</dbReference>
<dbReference type="PANTHER" id="PTHR46809">
    <property type="entry name" value="STROMAL CELL-DERIVED FACTOR 2-LIKE PROTEIN"/>
    <property type="match status" value="1"/>
</dbReference>
<dbReference type="OrthoDB" id="5588846at2759"/>